<dbReference type="AlphaFoldDB" id="A0A0E0D2V4"/>
<reference evidence="2" key="1">
    <citation type="submission" date="2015-04" db="UniProtKB">
        <authorList>
            <consortium name="EnsemblPlants"/>
        </authorList>
    </citation>
    <scope>IDENTIFICATION</scope>
</reference>
<feature type="region of interest" description="Disordered" evidence="1">
    <location>
        <begin position="1"/>
        <end position="29"/>
    </location>
</feature>
<feature type="region of interest" description="Disordered" evidence="1">
    <location>
        <begin position="52"/>
        <end position="89"/>
    </location>
</feature>
<dbReference type="Gramene" id="OMERI03G21260.1">
    <property type="protein sequence ID" value="OMERI03G21260.1"/>
    <property type="gene ID" value="OMERI03G21260"/>
</dbReference>
<feature type="region of interest" description="Disordered" evidence="1">
    <location>
        <begin position="124"/>
        <end position="148"/>
    </location>
</feature>
<evidence type="ECO:0000313" key="3">
    <source>
        <dbReference type="Proteomes" id="UP000008021"/>
    </source>
</evidence>
<dbReference type="HOGENOM" id="CLU_1761684_0_0_1"/>
<dbReference type="EnsemblPlants" id="OMERI03G21260.1">
    <property type="protein sequence ID" value="OMERI03G21260.1"/>
    <property type="gene ID" value="OMERI03G21260"/>
</dbReference>
<protein>
    <recommendedName>
        <fullName evidence="4">DUF834 domain-containing protein</fullName>
    </recommendedName>
</protein>
<evidence type="ECO:0000256" key="1">
    <source>
        <dbReference type="SAM" id="MobiDB-lite"/>
    </source>
</evidence>
<name>A0A0E0D2V4_9ORYZ</name>
<keyword evidence="3" id="KW-1185">Reference proteome</keyword>
<evidence type="ECO:0008006" key="4">
    <source>
        <dbReference type="Google" id="ProtNLM"/>
    </source>
</evidence>
<reference evidence="2" key="2">
    <citation type="submission" date="2018-05" db="EMBL/GenBank/DDBJ databases">
        <title>OmerRS3 (Oryza meridionalis Reference Sequence Version 3).</title>
        <authorList>
            <person name="Zhang J."/>
            <person name="Kudrna D."/>
            <person name="Lee S."/>
            <person name="Talag J."/>
            <person name="Welchert J."/>
            <person name="Wing R.A."/>
        </authorList>
    </citation>
    <scope>NUCLEOTIDE SEQUENCE [LARGE SCALE GENOMIC DNA]</scope>
    <source>
        <strain evidence="2">cv. OR44</strain>
    </source>
</reference>
<feature type="compositionally biased region" description="Basic and acidic residues" evidence="1">
    <location>
        <begin position="1"/>
        <end position="10"/>
    </location>
</feature>
<proteinExistence type="predicted"/>
<sequence>MAMEGQRSDGEVWPPDPDNRSGSGRREADLLTLRRTELVGLQHSKLAATNLVARRGGRSGGGWGGGGEAAPDVEAGGGRGRRDGGWGEGGEALLDGAAFRLPPLRNRGGAEGWGAAMLDDEGASAAMDEERGSRSFHRETVYGSVGKG</sequence>
<evidence type="ECO:0000313" key="2">
    <source>
        <dbReference type="EnsemblPlants" id="OMERI03G21260.1"/>
    </source>
</evidence>
<dbReference type="Proteomes" id="UP000008021">
    <property type="component" value="Chromosome 3"/>
</dbReference>
<accession>A0A0E0D2V4</accession>
<feature type="compositionally biased region" description="Gly residues" evidence="1">
    <location>
        <begin position="58"/>
        <end position="68"/>
    </location>
</feature>
<feature type="compositionally biased region" description="Basic and acidic residues" evidence="1">
    <location>
        <begin position="128"/>
        <end position="140"/>
    </location>
</feature>
<organism evidence="2">
    <name type="scientific">Oryza meridionalis</name>
    <dbReference type="NCBI Taxonomy" id="40149"/>
    <lineage>
        <taxon>Eukaryota</taxon>
        <taxon>Viridiplantae</taxon>
        <taxon>Streptophyta</taxon>
        <taxon>Embryophyta</taxon>
        <taxon>Tracheophyta</taxon>
        <taxon>Spermatophyta</taxon>
        <taxon>Magnoliopsida</taxon>
        <taxon>Liliopsida</taxon>
        <taxon>Poales</taxon>
        <taxon>Poaceae</taxon>
        <taxon>BOP clade</taxon>
        <taxon>Oryzoideae</taxon>
        <taxon>Oryzeae</taxon>
        <taxon>Oryzinae</taxon>
        <taxon>Oryza</taxon>
    </lineage>
</organism>